<evidence type="ECO:0000313" key="3">
    <source>
        <dbReference type="Proteomes" id="UP000193380"/>
    </source>
</evidence>
<dbReference type="Proteomes" id="UP000193380">
    <property type="component" value="Unassembled WGS sequence"/>
</dbReference>
<reference evidence="2" key="1">
    <citation type="journal article" date="2014" name="Nat. Commun.">
        <title>The rainbow trout genome provides novel insights into evolution after whole-genome duplication in vertebrates.</title>
        <authorList>
            <person name="Berthelot C."/>
            <person name="Brunet F."/>
            <person name="Chalopin D."/>
            <person name="Juanchich A."/>
            <person name="Bernard M."/>
            <person name="Noel B."/>
            <person name="Bento P."/>
            <person name="Da Silva C."/>
            <person name="Labadie K."/>
            <person name="Alberti A."/>
            <person name="Aury J.M."/>
            <person name="Louis A."/>
            <person name="Dehais P."/>
            <person name="Bardou P."/>
            <person name="Montfort J."/>
            <person name="Klopp C."/>
            <person name="Cabau C."/>
            <person name="Gaspin C."/>
            <person name="Thorgaard G.H."/>
            <person name="Boussaha M."/>
            <person name="Quillet E."/>
            <person name="Guyomard R."/>
            <person name="Galiana D."/>
            <person name="Bobe J."/>
            <person name="Volff J.N."/>
            <person name="Genet C."/>
            <person name="Wincker P."/>
            <person name="Jaillon O."/>
            <person name="Roest Crollius H."/>
            <person name="Guiguen Y."/>
        </authorList>
    </citation>
    <scope>NUCLEOTIDE SEQUENCE [LARGE SCALE GENOMIC DNA]</scope>
</reference>
<proteinExistence type="predicted"/>
<sequence length="146" mass="15779">MCLTLEQQCKSLWGRDGRAAPDLCFQKVNEAGDSFGNCGKDLLGKYRGCRDRDARCGKIQCVSSASKPLETNAVPIDTTVRVGNGKILCRGTHVYRPGQGDEEQGDTLDPGLVMTGTKCGEDSVRRGEEKGRVWGVCVSLGSMLHL</sequence>
<dbReference type="EMBL" id="FR917248">
    <property type="protein sequence ID" value="CDQ94280.1"/>
    <property type="molecule type" value="Genomic_DNA"/>
</dbReference>
<accession>A0A060YZ44</accession>
<dbReference type="STRING" id="8022.A0A060YZ44"/>
<dbReference type="GO" id="GO:0006509">
    <property type="term" value="P:membrane protein ectodomain proteolysis"/>
    <property type="evidence" value="ECO:0007669"/>
    <property type="project" value="TreeGrafter"/>
</dbReference>
<feature type="domain" description="ADAM cysteine-rich" evidence="1">
    <location>
        <begin position="1"/>
        <end position="124"/>
    </location>
</feature>
<dbReference type="PANTHER" id="PTHR11905:SF19">
    <property type="entry name" value="DISINTEGRIN AND METALLOPROTEINASE DOMAIN-CONTAINING PROTEIN 19"/>
    <property type="match status" value="1"/>
</dbReference>
<evidence type="ECO:0000313" key="2">
    <source>
        <dbReference type="EMBL" id="CDQ94280.1"/>
    </source>
</evidence>
<dbReference type="PANTHER" id="PTHR11905">
    <property type="entry name" value="ADAM A DISINTEGRIN AND METALLOPROTEASE DOMAIN"/>
    <property type="match status" value="1"/>
</dbReference>
<protein>
    <recommendedName>
        <fullName evidence="1">ADAM cysteine-rich domain-containing protein</fullName>
    </recommendedName>
</protein>
<dbReference type="AlphaFoldDB" id="A0A060YZ44"/>
<gene>
    <name evidence="2" type="ORF">GSONMT00002032001</name>
</gene>
<dbReference type="SMART" id="SM00608">
    <property type="entry name" value="ACR"/>
    <property type="match status" value="1"/>
</dbReference>
<organism evidence="2 3">
    <name type="scientific">Oncorhynchus mykiss</name>
    <name type="common">Rainbow trout</name>
    <name type="synonym">Salmo gairdneri</name>
    <dbReference type="NCBI Taxonomy" id="8022"/>
    <lineage>
        <taxon>Eukaryota</taxon>
        <taxon>Metazoa</taxon>
        <taxon>Chordata</taxon>
        <taxon>Craniata</taxon>
        <taxon>Vertebrata</taxon>
        <taxon>Euteleostomi</taxon>
        <taxon>Actinopterygii</taxon>
        <taxon>Neopterygii</taxon>
        <taxon>Teleostei</taxon>
        <taxon>Protacanthopterygii</taxon>
        <taxon>Salmoniformes</taxon>
        <taxon>Salmonidae</taxon>
        <taxon>Salmoninae</taxon>
        <taxon>Oncorhynchus</taxon>
    </lineage>
</organism>
<dbReference type="PaxDb" id="8022-A0A060YZ44"/>
<dbReference type="Pfam" id="PF08516">
    <property type="entry name" value="ADAM_CR"/>
    <property type="match status" value="1"/>
</dbReference>
<dbReference type="InterPro" id="IPR006586">
    <property type="entry name" value="ADAM_Cys-rich"/>
</dbReference>
<name>A0A060YZ44_ONCMY</name>
<reference evidence="2" key="2">
    <citation type="submission" date="2014-03" db="EMBL/GenBank/DDBJ databases">
        <authorList>
            <person name="Genoscope - CEA"/>
        </authorList>
    </citation>
    <scope>NUCLEOTIDE SEQUENCE</scope>
</reference>
<evidence type="ECO:0000259" key="1">
    <source>
        <dbReference type="SMART" id="SM00608"/>
    </source>
</evidence>